<dbReference type="Pfam" id="PF13561">
    <property type="entry name" value="adh_short_C2"/>
    <property type="match status" value="1"/>
</dbReference>
<dbReference type="InterPro" id="IPR036291">
    <property type="entry name" value="NAD(P)-bd_dom_sf"/>
</dbReference>
<gene>
    <name evidence="3" type="ORF">ABID19_000012</name>
</gene>
<dbReference type="EMBL" id="JBEPMC010000001">
    <property type="protein sequence ID" value="MET3576997.1"/>
    <property type="molecule type" value="Genomic_DNA"/>
</dbReference>
<organism evidence="3 4">
    <name type="scientific">Mesorhizobium robiniae</name>
    <dbReference type="NCBI Taxonomy" id="559315"/>
    <lineage>
        <taxon>Bacteria</taxon>
        <taxon>Pseudomonadati</taxon>
        <taxon>Pseudomonadota</taxon>
        <taxon>Alphaproteobacteria</taxon>
        <taxon>Hyphomicrobiales</taxon>
        <taxon>Phyllobacteriaceae</taxon>
        <taxon>Mesorhizobium</taxon>
    </lineage>
</organism>
<sequence>MIGDAQPLSNQRVVIVGGTSGMGMGAARAASQAGAEVIALGRRLSAKLAAEQSAHGSITFQSLDMTDDAAVEQVFETLGALDHLLITATPPVPGGTFLSQTMADAQAVLHGKLLGSWSCARHAAPKMRKGGSITFTTGGLVTRPRMGASMMMVAFAGLEALTRALALELGPIRVNTIRPGVIDSEMWAGMPQTEREAFFALVRERFPAGRVGKVDDIGKAALFLMTNDFVTGAILEVSGGETLVSIE</sequence>
<reference evidence="3 4" key="1">
    <citation type="submission" date="2024-06" db="EMBL/GenBank/DDBJ databases">
        <title>Genomic Encyclopedia of Type Strains, Phase IV (KMG-IV): sequencing the most valuable type-strain genomes for metagenomic binning, comparative biology and taxonomic classification.</title>
        <authorList>
            <person name="Goeker M."/>
        </authorList>
    </citation>
    <scope>NUCLEOTIDE SEQUENCE [LARGE SCALE GENOMIC DNA]</scope>
    <source>
        <strain evidence="3 4">DSM 100022</strain>
    </source>
</reference>
<name>A0ABV2GG21_9HYPH</name>
<proteinExistence type="inferred from homology"/>
<evidence type="ECO:0000256" key="2">
    <source>
        <dbReference type="ARBA" id="ARBA00023002"/>
    </source>
</evidence>
<accession>A0ABV2GG21</accession>
<dbReference type="PRINTS" id="PR00081">
    <property type="entry name" value="GDHRDH"/>
</dbReference>
<comment type="similarity">
    <text evidence="1">Belongs to the short-chain dehydrogenases/reductases (SDR) family.</text>
</comment>
<keyword evidence="2" id="KW-0560">Oxidoreductase</keyword>
<dbReference type="InterPro" id="IPR002347">
    <property type="entry name" value="SDR_fam"/>
</dbReference>
<keyword evidence="4" id="KW-1185">Reference proteome</keyword>
<dbReference type="PANTHER" id="PTHR43477:SF1">
    <property type="entry name" value="DIHYDROANTICAPSIN 7-DEHYDROGENASE"/>
    <property type="match status" value="1"/>
</dbReference>
<dbReference type="SUPFAM" id="SSF51735">
    <property type="entry name" value="NAD(P)-binding Rossmann-fold domains"/>
    <property type="match status" value="1"/>
</dbReference>
<evidence type="ECO:0000313" key="4">
    <source>
        <dbReference type="Proteomes" id="UP001549204"/>
    </source>
</evidence>
<evidence type="ECO:0000313" key="3">
    <source>
        <dbReference type="EMBL" id="MET3576997.1"/>
    </source>
</evidence>
<dbReference type="Proteomes" id="UP001549204">
    <property type="component" value="Unassembled WGS sequence"/>
</dbReference>
<dbReference type="RefSeq" id="WP_354487046.1">
    <property type="nucleotide sequence ID" value="NZ_JBEPMC010000001.1"/>
</dbReference>
<dbReference type="InterPro" id="IPR051122">
    <property type="entry name" value="SDR_DHRS6-like"/>
</dbReference>
<comment type="caution">
    <text evidence="3">The sequence shown here is derived from an EMBL/GenBank/DDBJ whole genome shotgun (WGS) entry which is preliminary data.</text>
</comment>
<dbReference type="PANTHER" id="PTHR43477">
    <property type="entry name" value="DIHYDROANTICAPSIN 7-DEHYDROGENASE"/>
    <property type="match status" value="1"/>
</dbReference>
<protein>
    <submittedName>
        <fullName evidence="3">NAD(P)-dependent dehydrogenase (Short-subunit alcohol dehydrogenase family)</fullName>
    </submittedName>
</protein>
<evidence type="ECO:0000256" key="1">
    <source>
        <dbReference type="ARBA" id="ARBA00006484"/>
    </source>
</evidence>
<dbReference type="Gene3D" id="3.40.50.720">
    <property type="entry name" value="NAD(P)-binding Rossmann-like Domain"/>
    <property type="match status" value="1"/>
</dbReference>